<comment type="caution">
    <text evidence="2">The sequence shown here is derived from an EMBL/GenBank/DDBJ whole genome shotgun (WGS) entry which is preliminary data.</text>
</comment>
<dbReference type="VEuPathDB" id="FungiDB:SMAC_04570"/>
<accession>A0A8S9A4T5</accession>
<keyword evidence="1" id="KW-0732">Signal</keyword>
<evidence type="ECO:0000313" key="3">
    <source>
        <dbReference type="Proteomes" id="UP000433876"/>
    </source>
</evidence>
<evidence type="ECO:0008006" key="4">
    <source>
        <dbReference type="Google" id="ProtNLM"/>
    </source>
</evidence>
<dbReference type="Proteomes" id="UP000433876">
    <property type="component" value="Unassembled WGS sequence"/>
</dbReference>
<gene>
    <name evidence="2" type="ORF">SMACR_04570</name>
</gene>
<dbReference type="EMBL" id="NMPR01000007">
    <property type="protein sequence ID" value="KAA8636001.1"/>
    <property type="molecule type" value="Genomic_DNA"/>
</dbReference>
<proteinExistence type="predicted"/>
<feature type="chain" id="PRO_5035741110" description="Small secreted protein" evidence="1">
    <location>
        <begin position="18"/>
        <end position="178"/>
    </location>
</feature>
<dbReference type="PANTHER" id="PTHR38849:SF1">
    <property type="entry name" value="SMALL SECRETED PROTEIN"/>
    <property type="match status" value="1"/>
</dbReference>
<sequence length="178" mass="18626">MQFKFAFVFTLLTSTLAAPCAVDTRDLSKRALSAQSYSQFQVSSGVGGNALAEVKAKFPIDENNLASVSDADLAIIKAARQTAENAETKAGGFNEAINAAGGTKTTAGAALQVGKIKNKVLKLKLFTLAQQIEQAKGGKDNSAKIAEETKKLNKNIELDKAAGGKKSTSVNFQGTSEP</sequence>
<name>A0A8S9A4T5_SORMA</name>
<reference evidence="2 3" key="1">
    <citation type="submission" date="2017-07" db="EMBL/GenBank/DDBJ databases">
        <title>Genome sequence of the Sordaria macrospora wild type strain R19027.</title>
        <authorList>
            <person name="Nowrousian M."/>
            <person name="Teichert I."/>
            <person name="Kueck U."/>
        </authorList>
    </citation>
    <scope>NUCLEOTIDE SEQUENCE [LARGE SCALE GENOMIC DNA]</scope>
    <source>
        <strain evidence="2 3">R19027</strain>
        <tissue evidence="2">Mycelium</tissue>
    </source>
</reference>
<dbReference type="PANTHER" id="PTHR38849">
    <property type="entry name" value="SMALL SECRETED PROTEIN"/>
    <property type="match status" value="1"/>
</dbReference>
<evidence type="ECO:0000313" key="2">
    <source>
        <dbReference type="EMBL" id="KAA8636001.1"/>
    </source>
</evidence>
<feature type="signal peptide" evidence="1">
    <location>
        <begin position="1"/>
        <end position="17"/>
    </location>
</feature>
<dbReference type="AlphaFoldDB" id="A0A8S9A4T5"/>
<dbReference type="OMA" id="ETDAFNG"/>
<protein>
    <recommendedName>
        <fullName evidence="4">Small secreted protein</fullName>
    </recommendedName>
</protein>
<evidence type="ECO:0000256" key="1">
    <source>
        <dbReference type="SAM" id="SignalP"/>
    </source>
</evidence>
<organism evidence="2 3">
    <name type="scientific">Sordaria macrospora</name>
    <dbReference type="NCBI Taxonomy" id="5147"/>
    <lineage>
        <taxon>Eukaryota</taxon>
        <taxon>Fungi</taxon>
        <taxon>Dikarya</taxon>
        <taxon>Ascomycota</taxon>
        <taxon>Pezizomycotina</taxon>
        <taxon>Sordariomycetes</taxon>
        <taxon>Sordariomycetidae</taxon>
        <taxon>Sordariales</taxon>
        <taxon>Sordariaceae</taxon>
        <taxon>Sordaria</taxon>
    </lineage>
</organism>